<name>A0AAU6W285_9VIRU</name>
<dbReference type="Pfam" id="PF13262">
    <property type="entry name" value="DUF4054"/>
    <property type="match status" value="1"/>
</dbReference>
<accession>A0AAU6W285</accession>
<organism evidence="1">
    <name type="scientific">Pseudomonas phage Orimi01</name>
    <dbReference type="NCBI Taxonomy" id="3138541"/>
    <lineage>
        <taxon>Viruses</taxon>
    </lineage>
</organism>
<dbReference type="InterPro" id="IPR025127">
    <property type="entry name" value="DUF4054"/>
</dbReference>
<reference evidence="1" key="1">
    <citation type="journal article" date="2024" name="J. Gen. Virol.">
        <title>Novel phages of Pseudomonas syringae unveil numerous potential auxiliary metabolic genes.</title>
        <authorList>
            <person name="Feltin C."/>
            <person name="Garneau J.R."/>
            <person name="Morris C.E."/>
            <person name="Berard A."/>
            <person name="Torres-Barcelo C."/>
        </authorList>
    </citation>
    <scope>NUCLEOTIDE SEQUENCE</scope>
</reference>
<evidence type="ECO:0000313" key="1">
    <source>
        <dbReference type="EMBL" id="XAI70672.1"/>
    </source>
</evidence>
<sequence length="133" mass="14659">MTIATFDPVAFKVRYPEFASVSDELLAMYFEEAGLYLSNTDASPVQNVARRTMLLWMLTAHIAYLNGAGQPEGSVTPGGRVSSATEGSVSVGFDLFPATGTSAWFNFTPYGAAYYQATLSLRSFRYRPRPTRY</sequence>
<dbReference type="EMBL" id="PP179326">
    <property type="protein sequence ID" value="XAI70672.1"/>
    <property type="molecule type" value="Genomic_DNA"/>
</dbReference>
<evidence type="ECO:0008006" key="2">
    <source>
        <dbReference type="Google" id="ProtNLM"/>
    </source>
</evidence>
<proteinExistence type="predicted"/>
<gene>
    <name evidence="1" type="ORF">Orimi01_00015</name>
</gene>
<protein>
    <recommendedName>
        <fullName evidence="2">DUF4054 domain-containing protein</fullName>
    </recommendedName>
</protein>